<feature type="domain" description="Methyltransferase type 11" evidence="1">
    <location>
        <begin position="135"/>
        <end position="183"/>
    </location>
</feature>
<dbReference type="AlphaFoldDB" id="Q2NCU0"/>
<dbReference type="InterPro" id="IPR013216">
    <property type="entry name" value="Methyltransf_11"/>
</dbReference>
<name>Q2NCU0_ERYLH</name>
<evidence type="ECO:0000313" key="2">
    <source>
        <dbReference type="EMBL" id="ABC62501.1"/>
    </source>
</evidence>
<sequence length="294" mass="32787">MKRSIQFIMAHLPFGEHLNHIAQKAAGSFSPEAQLWSLVAQAGYLRALDERHPLEGATVVEIGPGWQGLGTLLLHLFGAAKIIAFDHQPHFRRRLFDSLVETAEASIEALSNASGIDRAALARRLGDFPDLDYRAPGDAAVTGLPDASIDLVYSYGVLEHIDRPDLEAIARETARILKPTGRAAHNIGLHDHFASAGLGNGVNFLRYSKRRWNFWNRNAILNHNRMRLPDYFELFADAGLCPVWSQRELRSENLEALRSLRIHSDFRHFGVEDLAASHLYIDLSSNGANETNLI</sequence>
<protein>
    <recommendedName>
        <fullName evidence="1">Methyltransferase type 11 domain-containing protein</fullName>
    </recommendedName>
</protein>
<accession>Q2NCU0</accession>
<dbReference type="GO" id="GO:0008757">
    <property type="term" value="F:S-adenosylmethionine-dependent methyltransferase activity"/>
    <property type="evidence" value="ECO:0007669"/>
    <property type="project" value="InterPro"/>
</dbReference>
<reference evidence="3" key="1">
    <citation type="journal article" date="2009" name="J. Bacteriol.">
        <title>Complete genome sequence of Erythrobacter litoralis HTCC2594.</title>
        <authorList>
            <person name="Oh H.M."/>
            <person name="Giovannoni S.J."/>
            <person name="Ferriera S."/>
            <person name="Johnson J."/>
            <person name="Cho J.C."/>
        </authorList>
    </citation>
    <scope>NUCLEOTIDE SEQUENCE [LARGE SCALE GENOMIC DNA]</scope>
    <source>
        <strain evidence="3">HTCC2594</strain>
    </source>
</reference>
<organism evidence="2 3">
    <name type="scientific">Erythrobacter litoralis (strain HTCC2594)</name>
    <dbReference type="NCBI Taxonomy" id="314225"/>
    <lineage>
        <taxon>Bacteria</taxon>
        <taxon>Pseudomonadati</taxon>
        <taxon>Pseudomonadota</taxon>
        <taxon>Alphaproteobacteria</taxon>
        <taxon>Sphingomonadales</taxon>
        <taxon>Erythrobacteraceae</taxon>
        <taxon>Erythrobacter/Porphyrobacter group</taxon>
        <taxon>Erythrobacter</taxon>
    </lineage>
</organism>
<dbReference type="EMBL" id="CP000157">
    <property type="protein sequence ID" value="ABC62501.1"/>
    <property type="molecule type" value="Genomic_DNA"/>
</dbReference>
<dbReference type="SUPFAM" id="SSF53335">
    <property type="entry name" value="S-adenosyl-L-methionine-dependent methyltransferases"/>
    <property type="match status" value="1"/>
</dbReference>
<dbReference type="STRING" id="314225.ELI_02045"/>
<evidence type="ECO:0000259" key="1">
    <source>
        <dbReference type="Pfam" id="PF08241"/>
    </source>
</evidence>
<proteinExistence type="predicted"/>
<keyword evidence="3" id="KW-1185">Reference proteome</keyword>
<dbReference type="KEGG" id="eli:ELI_02045"/>
<dbReference type="Proteomes" id="UP000008808">
    <property type="component" value="Chromosome"/>
</dbReference>
<gene>
    <name evidence="2" type="ordered locus">ELI_02045</name>
</gene>
<dbReference type="HOGENOM" id="CLU_079070_0_0_5"/>
<dbReference type="Pfam" id="PF08241">
    <property type="entry name" value="Methyltransf_11"/>
    <property type="match status" value="1"/>
</dbReference>
<dbReference type="Gene3D" id="3.40.50.150">
    <property type="entry name" value="Vaccinia Virus protein VP39"/>
    <property type="match status" value="1"/>
</dbReference>
<dbReference type="InterPro" id="IPR029063">
    <property type="entry name" value="SAM-dependent_MTases_sf"/>
</dbReference>
<dbReference type="eggNOG" id="COG2230">
    <property type="taxonomic scope" value="Bacteria"/>
</dbReference>
<evidence type="ECO:0000313" key="3">
    <source>
        <dbReference type="Proteomes" id="UP000008808"/>
    </source>
</evidence>